<evidence type="ECO:0000313" key="2">
    <source>
        <dbReference type="EMBL" id="KAL1542983.1"/>
    </source>
</evidence>
<dbReference type="Proteomes" id="UP001567538">
    <property type="component" value="Unassembled WGS sequence"/>
</dbReference>
<sequence length="117" mass="11901">MANQGHPSSAYDAEHGTDQTQLRKRDLVDQPSDIHSQGQATNFLQDSGAQAKDAAQTALNMAKGAAVGAANMAQGAAEVVKNTLGMNAPKAGNSTTTAAAAATGGNNSHPRNPTTRM</sequence>
<keyword evidence="3" id="KW-1185">Reference proteome</keyword>
<dbReference type="EMBL" id="JBEAFC010000008">
    <property type="protein sequence ID" value="KAL1542983.1"/>
    <property type="molecule type" value="Genomic_DNA"/>
</dbReference>
<comment type="caution">
    <text evidence="2">The sequence shown here is derived from an EMBL/GenBank/DDBJ whole genome shotgun (WGS) entry which is preliminary data.</text>
</comment>
<evidence type="ECO:0000313" key="3">
    <source>
        <dbReference type="Proteomes" id="UP001567538"/>
    </source>
</evidence>
<dbReference type="AlphaFoldDB" id="A0ABD1GFT7"/>
<reference evidence="2 3" key="1">
    <citation type="submission" date="2024-06" db="EMBL/GenBank/DDBJ databases">
        <title>A chromosome level genome sequence of Diviner's sage (Salvia divinorum).</title>
        <authorList>
            <person name="Ford S.A."/>
            <person name="Ro D.-K."/>
            <person name="Ness R.W."/>
            <person name="Phillips M.A."/>
        </authorList>
    </citation>
    <scope>NUCLEOTIDE SEQUENCE [LARGE SCALE GENOMIC DNA]</scope>
    <source>
        <strain evidence="2">SAF-2024a</strain>
        <tissue evidence="2">Leaf</tissue>
    </source>
</reference>
<feature type="region of interest" description="Disordered" evidence="1">
    <location>
        <begin position="1"/>
        <end position="40"/>
    </location>
</feature>
<accession>A0ABD1GFT7</accession>
<name>A0ABD1GFT7_SALDI</name>
<feature type="compositionally biased region" description="Basic and acidic residues" evidence="1">
    <location>
        <begin position="12"/>
        <end position="28"/>
    </location>
</feature>
<protein>
    <submittedName>
        <fullName evidence="2">Uncharacterized protein</fullName>
    </submittedName>
</protein>
<evidence type="ECO:0000256" key="1">
    <source>
        <dbReference type="SAM" id="MobiDB-lite"/>
    </source>
</evidence>
<organism evidence="2 3">
    <name type="scientific">Salvia divinorum</name>
    <name type="common">Maria pastora</name>
    <name type="synonym">Diviner's sage</name>
    <dbReference type="NCBI Taxonomy" id="28513"/>
    <lineage>
        <taxon>Eukaryota</taxon>
        <taxon>Viridiplantae</taxon>
        <taxon>Streptophyta</taxon>
        <taxon>Embryophyta</taxon>
        <taxon>Tracheophyta</taxon>
        <taxon>Spermatophyta</taxon>
        <taxon>Magnoliopsida</taxon>
        <taxon>eudicotyledons</taxon>
        <taxon>Gunneridae</taxon>
        <taxon>Pentapetalae</taxon>
        <taxon>asterids</taxon>
        <taxon>lamiids</taxon>
        <taxon>Lamiales</taxon>
        <taxon>Lamiaceae</taxon>
        <taxon>Nepetoideae</taxon>
        <taxon>Mentheae</taxon>
        <taxon>Salviinae</taxon>
        <taxon>Salvia</taxon>
        <taxon>Salvia subgen. Calosphace</taxon>
    </lineage>
</organism>
<feature type="region of interest" description="Disordered" evidence="1">
    <location>
        <begin position="88"/>
        <end position="117"/>
    </location>
</feature>
<feature type="compositionally biased region" description="Low complexity" evidence="1">
    <location>
        <begin position="91"/>
        <end position="108"/>
    </location>
</feature>
<gene>
    <name evidence="2" type="ORF">AAHA92_20011</name>
</gene>
<proteinExistence type="predicted"/>